<protein>
    <recommendedName>
        <fullName evidence="1">Morc S5 domain-containing protein</fullName>
    </recommendedName>
</protein>
<proteinExistence type="predicted"/>
<evidence type="ECO:0000259" key="1">
    <source>
        <dbReference type="Pfam" id="PF17942"/>
    </source>
</evidence>
<dbReference type="EMBL" id="GBXM01055402">
    <property type="protein sequence ID" value="JAH53175.1"/>
    <property type="molecule type" value="Transcribed_RNA"/>
</dbReference>
<name>A0A0E9TJV0_ANGAN</name>
<reference evidence="2" key="2">
    <citation type="journal article" date="2015" name="Fish Shellfish Immunol.">
        <title>Early steps in the European eel (Anguilla anguilla)-Vibrio vulnificus interaction in the gills: Role of the RtxA13 toxin.</title>
        <authorList>
            <person name="Callol A."/>
            <person name="Pajuelo D."/>
            <person name="Ebbesson L."/>
            <person name="Teles M."/>
            <person name="MacKenzie S."/>
            <person name="Amaro C."/>
        </authorList>
    </citation>
    <scope>NUCLEOTIDE SEQUENCE</scope>
</reference>
<organism evidence="2">
    <name type="scientific">Anguilla anguilla</name>
    <name type="common">European freshwater eel</name>
    <name type="synonym">Muraena anguilla</name>
    <dbReference type="NCBI Taxonomy" id="7936"/>
    <lineage>
        <taxon>Eukaryota</taxon>
        <taxon>Metazoa</taxon>
        <taxon>Chordata</taxon>
        <taxon>Craniata</taxon>
        <taxon>Vertebrata</taxon>
        <taxon>Euteleostomi</taxon>
        <taxon>Actinopterygii</taxon>
        <taxon>Neopterygii</taxon>
        <taxon>Teleostei</taxon>
        <taxon>Anguilliformes</taxon>
        <taxon>Anguillidae</taxon>
        <taxon>Anguilla</taxon>
    </lineage>
</organism>
<dbReference type="AlphaFoldDB" id="A0A0E9TJV0"/>
<feature type="domain" description="Morc S5" evidence="1">
    <location>
        <begin position="8"/>
        <end position="79"/>
    </location>
</feature>
<dbReference type="Pfam" id="PF17942">
    <property type="entry name" value="Morc6_S5"/>
    <property type="match status" value="1"/>
</dbReference>
<sequence length="85" mass="9887">MDADFDKRKKVKTQLVAKSLVPHRQGQIHAQIPERVYQLNLWVQNKSEGPYGVLMYYKNRLILPYTHLGCQLKTNAKGVGVHWCH</sequence>
<accession>A0A0E9TJV0</accession>
<evidence type="ECO:0000313" key="2">
    <source>
        <dbReference type="EMBL" id="JAH53175.1"/>
    </source>
</evidence>
<reference evidence="2" key="1">
    <citation type="submission" date="2014-11" db="EMBL/GenBank/DDBJ databases">
        <authorList>
            <person name="Amaro Gonzalez C."/>
        </authorList>
    </citation>
    <scope>NUCLEOTIDE SEQUENCE</scope>
</reference>
<dbReference type="InterPro" id="IPR041006">
    <property type="entry name" value="Morc_S5"/>
</dbReference>